<dbReference type="NCBIfam" id="NF041540">
    <property type="entry name" value="dockerin_GC"/>
    <property type="match status" value="1"/>
</dbReference>
<evidence type="ECO:0000313" key="1">
    <source>
        <dbReference type="EMBL" id="VAX38809.1"/>
    </source>
</evidence>
<dbReference type="InterPro" id="IPR036439">
    <property type="entry name" value="Dockerin_dom_sf"/>
</dbReference>
<name>A0A3B1D990_9ZZZZ</name>
<dbReference type="SUPFAM" id="SSF63446">
    <property type="entry name" value="Type I dockerin domain"/>
    <property type="match status" value="1"/>
</dbReference>
<organism evidence="1">
    <name type="scientific">hydrothermal vent metagenome</name>
    <dbReference type="NCBI Taxonomy" id="652676"/>
    <lineage>
        <taxon>unclassified sequences</taxon>
        <taxon>metagenomes</taxon>
        <taxon>ecological metagenomes</taxon>
    </lineage>
</organism>
<dbReference type="AlphaFoldDB" id="A0A3B1D990"/>
<sequence length="774" mass="82828">AALPDGGAVLAWVSALPGEPERVAMRLFNADGSARTGEVFLDETPEVRTATPSVAVRTDGSFAIAYTAFEADGKAVLGIRVQTFATNGEMQGEARAISVPGAETPVEPMIAATGEGFVIAWQDVLENSLSYDVLAVRLDAAGSPIGEPIVVNSDRVGLQNAAAVAVAPDGGVSIAFNAHDAHGLGVFVRDFDSQLTPMARESRLTGRVQGDQAMRQAVGTQRLAYAPDGTLLCAWKGDSGFGDSSAANVTMLSPMPIDLGAQMAGITPDMQPARLGEGEVLAGAGPHVPPTFDPRDVDNAEREVSRTRAGIGFTGVINTGWTPPDPHMAVGPDHIVLMTNGEISFFTKDGTQTFQDEIEDSFGFWGSVGATGFVFDPEVIYDHTSGRFFAMATEGYAPNNKSYALVAVSDDSDPNGSWYKYRLDTSGLAGNLFDSPNIGVTENALIITGDGFGNGANYPVYIWDKASFLVGNPPTISNNFVLPTSTQSAGYPRVTTGTGDTLYLLEHRESSNNTAIRVLAFTDLLTSPTVSSFLLGVPSYGRPEDPPQKGTSARPNTFDARFWSVDQGPDGNIWGTHHINLSRVVARWYEVDLQGWPFTDQDPVLVQSGDIDLGPDIRTFFSSINVSPNGSAAICYSRSSPNEYISMATAYRRVCDTLGTMPIDFIHKSSNAGYTAGRWGDYSAVEFDPTDATLYWGHHEYAEGASWRTWVQSVETGSCYCPGDFNQDGETNTLDVLAFLNAWNAQDPSGDWNGDGVFNTLDVLAFLNDWNACL</sequence>
<reference evidence="1" key="1">
    <citation type="submission" date="2018-06" db="EMBL/GenBank/DDBJ databases">
        <authorList>
            <person name="Zhirakovskaya E."/>
        </authorList>
    </citation>
    <scope>NUCLEOTIDE SEQUENCE</scope>
</reference>
<gene>
    <name evidence="1" type="ORF">MNBD_PLANCTO03-1661</name>
</gene>
<proteinExistence type="predicted"/>
<dbReference type="Pfam" id="PF00404">
    <property type="entry name" value="Dockerin_1"/>
    <property type="match status" value="1"/>
</dbReference>
<dbReference type="GO" id="GO:0000272">
    <property type="term" value="P:polysaccharide catabolic process"/>
    <property type="evidence" value="ECO:0007669"/>
    <property type="project" value="InterPro"/>
</dbReference>
<dbReference type="Gene3D" id="1.10.1330.10">
    <property type="entry name" value="Dockerin domain"/>
    <property type="match status" value="1"/>
</dbReference>
<feature type="non-terminal residue" evidence="1">
    <location>
        <position position="1"/>
    </location>
</feature>
<accession>A0A3B1D990</accession>
<dbReference type="InterPro" id="IPR002105">
    <property type="entry name" value="Dockerin_1_rpt"/>
</dbReference>
<dbReference type="GO" id="GO:0004553">
    <property type="term" value="F:hydrolase activity, hydrolyzing O-glycosyl compounds"/>
    <property type="evidence" value="ECO:0007669"/>
    <property type="project" value="InterPro"/>
</dbReference>
<dbReference type="EMBL" id="UOGK01000155">
    <property type="protein sequence ID" value="VAX38809.1"/>
    <property type="molecule type" value="Genomic_DNA"/>
</dbReference>
<dbReference type="InterPro" id="IPR053783">
    <property type="entry name" value="Dockerin_dom_GC-type"/>
</dbReference>
<protein>
    <submittedName>
        <fullName evidence="1">Uncharacterized protein</fullName>
    </submittedName>
</protein>